<feature type="signal peptide" evidence="3">
    <location>
        <begin position="1"/>
        <end position="26"/>
    </location>
</feature>
<comment type="similarity">
    <text evidence="1">Belongs to the type-B carboxylesterase/lipase family.</text>
</comment>
<dbReference type="Proteomes" id="UP000827284">
    <property type="component" value="Unassembled WGS sequence"/>
</dbReference>
<organism evidence="5 6">
    <name type="scientific">Entomortierella parvispora</name>
    <dbReference type="NCBI Taxonomy" id="205924"/>
    <lineage>
        <taxon>Eukaryota</taxon>
        <taxon>Fungi</taxon>
        <taxon>Fungi incertae sedis</taxon>
        <taxon>Mucoromycota</taxon>
        <taxon>Mortierellomycotina</taxon>
        <taxon>Mortierellomycetes</taxon>
        <taxon>Mortierellales</taxon>
        <taxon>Mortierellaceae</taxon>
        <taxon>Entomortierella</taxon>
    </lineage>
</organism>
<keyword evidence="2" id="KW-0378">Hydrolase</keyword>
<sequence length="721" mass="78650">MTLLKTIFSAVSAALVLSVQMSSIDAAPTGKINKRLLLPTAPLASDVNGAHLLLKNDVDSGNIIKNAYILPSQPRDYYSGMTSCLSMGDGGYIYIPGTSGATQLVDLLNNNSPAQAEVSAFSQFWVYNGVPGVFSNCLAVNKNTGKTDWIPCSTKLPTVCFNSVMRRVLLFDDTSRQVKVNTPVGQIQGWRDQNAFRFLGIPYAEPPVQQLRWAAPVAKAPFTSTWDAINYKHVCPQTSQDAGFVPLLLSYLENGATEDEDCLNLNVYTPSLKGTGEALLPVMFYIHGGGFTTYSGSVIIFEPGNLVSRGGVVVVTINYRLGMLGWMESDPAWDRNTVPGNQALRDQILALQWVQKNIASFGGDPNRVTVFGESAGATSIRALLSAPSAWGLYQSVIGESDPINIPFKTPQSATQIGAYFMEALGCGVTDLDCARSRPIDQVLTAQSTANSKALADDKWTTWALVERPTIDGDLIPSEFSELVKTNSYNTKANIMWGTVHDEAGLFVPEYFPNVVPIANVSSALELVFSANRTAFALSSKYFQPDPTDPDAVRNMFTRAGTEYYFFCPLRYLSRKMTKTKNTYNFRFNRGRDTPLVGASYCSASTGRVCHSADIQTVFASGAAVPGFSQVGDDARFARQVVDRFTTFAKTGNPNPQPGQQGVELTNPDVTGVNWLPYDDTNPIMELNVQSAMSSNLENDACTWIDNVFLYDFWLEIPGNTP</sequence>
<reference evidence="5" key="2">
    <citation type="journal article" date="2022" name="Microbiol. Resour. Announc.">
        <title>Whole-Genome Sequence of Entomortierella parvispora E1425, a Mucoromycotan Fungus Associated with Burkholderiaceae-Related Endosymbiotic Bacteria.</title>
        <authorList>
            <person name="Herlambang A."/>
            <person name="Guo Y."/>
            <person name="Takashima Y."/>
            <person name="Narisawa K."/>
            <person name="Ohta H."/>
            <person name="Nishizawa T."/>
        </authorList>
    </citation>
    <scope>NUCLEOTIDE SEQUENCE</scope>
    <source>
        <strain evidence="5">E1425</strain>
    </source>
</reference>
<feature type="chain" id="PRO_5040464539" description="Carboxylesterase type B domain-containing protein" evidence="3">
    <location>
        <begin position="27"/>
        <end position="721"/>
    </location>
</feature>
<keyword evidence="6" id="KW-1185">Reference proteome</keyword>
<dbReference type="EMBL" id="BQFW01000014">
    <property type="protein sequence ID" value="GJJ77780.1"/>
    <property type="molecule type" value="Genomic_DNA"/>
</dbReference>
<dbReference type="PANTHER" id="PTHR11559">
    <property type="entry name" value="CARBOXYLESTERASE"/>
    <property type="match status" value="1"/>
</dbReference>
<evidence type="ECO:0000259" key="4">
    <source>
        <dbReference type="Pfam" id="PF00135"/>
    </source>
</evidence>
<evidence type="ECO:0000256" key="3">
    <source>
        <dbReference type="SAM" id="SignalP"/>
    </source>
</evidence>
<keyword evidence="3" id="KW-0732">Signal</keyword>
<gene>
    <name evidence="5" type="ORF">EMPS_10139</name>
</gene>
<protein>
    <recommendedName>
        <fullName evidence="4">Carboxylesterase type B domain-containing protein</fullName>
    </recommendedName>
</protein>
<evidence type="ECO:0000313" key="6">
    <source>
        <dbReference type="Proteomes" id="UP000827284"/>
    </source>
</evidence>
<accession>A0A9P3HJL8</accession>
<name>A0A9P3HJL8_9FUNG</name>
<dbReference type="Pfam" id="PF00135">
    <property type="entry name" value="COesterase"/>
    <property type="match status" value="1"/>
</dbReference>
<evidence type="ECO:0000256" key="1">
    <source>
        <dbReference type="ARBA" id="ARBA00005964"/>
    </source>
</evidence>
<dbReference type="InterPro" id="IPR002018">
    <property type="entry name" value="CarbesteraseB"/>
</dbReference>
<evidence type="ECO:0000313" key="5">
    <source>
        <dbReference type="EMBL" id="GJJ77780.1"/>
    </source>
</evidence>
<proteinExistence type="inferred from homology"/>
<dbReference type="Gene3D" id="3.40.50.1820">
    <property type="entry name" value="alpha/beta hydrolase"/>
    <property type="match status" value="1"/>
</dbReference>
<reference evidence="5" key="1">
    <citation type="submission" date="2021-11" db="EMBL/GenBank/DDBJ databases">
        <authorList>
            <person name="Herlambang A."/>
            <person name="Guo Y."/>
            <person name="Takashima Y."/>
            <person name="Nishizawa T."/>
        </authorList>
    </citation>
    <scope>NUCLEOTIDE SEQUENCE</scope>
    <source>
        <strain evidence="5">E1425</strain>
    </source>
</reference>
<dbReference type="OrthoDB" id="408631at2759"/>
<dbReference type="InterPro" id="IPR019826">
    <property type="entry name" value="Carboxylesterase_B_AS"/>
</dbReference>
<dbReference type="InterPro" id="IPR029058">
    <property type="entry name" value="AB_hydrolase_fold"/>
</dbReference>
<comment type="caution">
    <text evidence="5">The sequence shown here is derived from an EMBL/GenBank/DDBJ whole genome shotgun (WGS) entry which is preliminary data.</text>
</comment>
<dbReference type="AlphaFoldDB" id="A0A9P3HJL8"/>
<dbReference type="SUPFAM" id="SSF53474">
    <property type="entry name" value="alpha/beta-Hydrolases"/>
    <property type="match status" value="1"/>
</dbReference>
<evidence type="ECO:0000256" key="2">
    <source>
        <dbReference type="ARBA" id="ARBA00022801"/>
    </source>
</evidence>
<dbReference type="GO" id="GO:0016787">
    <property type="term" value="F:hydrolase activity"/>
    <property type="evidence" value="ECO:0007669"/>
    <property type="project" value="UniProtKB-KW"/>
</dbReference>
<dbReference type="PROSITE" id="PS00122">
    <property type="entry name" value="CARBOXYLESTERASE_B_1"/>
    <property type="match status" value="1"/>
</dbReference>
<dbReference type="InterPro" id="IPR050309">
    <property type="entry name" value="Type-B_Carboxylest/Lipase"/>
</dbReference>
<feature type="domain" description="Carboxylesterase type B" evidence="4">
    <location>
        <begin position="178"/>
        <end position="702"/>
    </location>
</feature>